<dbReference type="PANTHER" id="PTHR30595">
    <property type="entry name" value="GLPR-RELATED TRANSCRIPTIONAL REPRESSOR"/>
    <property type="match status" value="1"/>
</dbReference>
<proteinExistence type="predicted"/>
<keyword evidence="3" id="KW-0614">Plasmid</keyword>
<dbReference type="OrthoDB" id="9807907at2"/>
<protein>
    <recommendedName>
        <fullName evidence="2">Schlafen AlbA-2 domain-containing protein</fullName>
    </recommendedName>
</protein>
<keyword evidence="4" id="KW-1185">Reference proteome</keyword>
<evidence type="ECO:0000256" key="1">
    <source>
        <dbReference type="SAM" id="Phobius"/>
    </source>
</evidence>
<feature type="transmembrane region" description="Helical" evidence="1">
    <location>
        <begin position="63"/>
        <end position="84"/>
    </location>
</feature>
<evidence type="ECO:0000313" key="4">
    <source>
        <dbReference type="Proteomes" id="UP000266292"/>
    </source>
</evidence>
<sequence>MLRLKQIIRSNRQWVWVVSGAVSMLFVLAPILLVLVEYHLGRHRLPLKEVVLNFYNNSLSIDLVSGLIMMAFLSTGGALGYLLFRSKIAATHDKTNDKIEDLLVKGECATIEFKSSFRWDYRLLKTSKEIELASLKTIAAFMNSEGGTLLIGVADDTTILGLDKDYQSLKKGDRDGFEQYIMQSISLYLGTENCKNLKVSFVLTNNNDVCMIQVNSTGTPVFLKHQQHTHFYIRTGNGTRELDIQDALKYIKG</sequence>
<gene>
    <name evidence="3" type="ORF">CA264_20755</name>
</gene>
<evidence type="ECO:0000313" key="3">
    <source>
        <dbReference type="EMBL" id="ARS37986.1"/>
    </source>
</evidence>
<feature type="transmembrane region" description="Helical" evidence="1">
    <location>
        <begin position="14"/>
        <end position="36"/>
    </location>
</feature>
<accession>A0A1X9YYF6</accession>
<dbReference type="AlphaFoldDB" id="A0A1X9YYF6"/>
<organism evidence="3 4">
    <name type="scientific">Pontibacter actiniarum</name>
    <dbReference type="NCBI Taxonomy" id="323450"/>
    <lineage>
        <taxon>Bacteria</taxon>
        <taxon>Pseudomonadati</taxon>
        <taxon>Bacteroidota</taxon>
        <taxon>Cytophagia</taxon>
        <taxon>Cytophagales</taxon>
        <taxon>Hymenobacteraceae</taxon>
        <taxon>Pontibacter</taxon>
    </lineage>
</organism>
<name>A0A1X9YYF6_9BACT</name>
<geneLocation type="plasmid" evidence="3 4">
    <name>unnamed</name>
</geneLocation>
<evidence type="ECO:0000259" key="2">
    <source>
        <dbReference type="Pfam" id="PF04326"/>
    </source>
</evidence>
<dbReference type="RefSeq" id="WP_025603920.1">
    <property type="nucleotide sequence ID" value="NZ_CP021236.1"/>
</dbReference>
<dbReference type="STRING" id="709015.GCA_000472485_00151"/>
<dbReference type="EMBL" id="CP021236">
    <property type="protein sequence ID" value="ARS37986.1"/>
    <property type="molecule type" value="Genomic_DNA"/>
</dbReference>
<keyword evidence="1" id="KW-0812">Transmembrane</keyword>
<feature type="domain" description="Schlafen AlbA-2" evidence="2">
    <location>
        <begin position="109"/>
        <end position="242"/>
    </location>
</feature>
<dbReference type="Gene3D" id="3.30.950.30">
    <property type="entry name" value="Schlafen, AAA domain"/>
    <property type="match status" value="1"/>
</dbReference>
<reference evidence="4" key="1">
    <citation type="submission" date="2017-05" db="EMBL/GenBank/DDBJ databases">
        <authorList>
            <person name="Ray J."/>
            <person name="Price M."/>
            <person name="Deutschbauer A."/>
        </authorList>
    </citation>
    <scope>NUCLEOTIDE SEQUENCE [LARGE SCALE GENOMIC DNA]</scope>
    <source>
        <strain evidence="4">DSM 19842</strain>
        <plasmid evidence="4">unnamed</plasmid>
    </source>
</reference>
<keyword evidence="1" id="KW-0472">Membrane</keyword>
<dbReference type="PANTHER" id="PTHR30595:SF6">
    <property type="entry name" value="SCHLAFEN ALBA-2 DOMAIN-CONTAINING PROTEIN"/>
    <property type="match status" value="1"/>
</dbReference>
<keyword evidence="1" id="KW-1133">Transmembrane helix</keyword>
<dbReference type="Pfam" id="PF04326">
    <property type="entry name" value="SLFN_AlbA_2"/>
    <property type="match status" value="1"/>
</dbReference>
<dbReference type="InterPro" id="IPR038461">
    <property type="entry name" value="Schlafen_AlbA_2_dom_sf"/>
</dbReference>
<dbReference type="InterPro" id="IPR007421">
    <property type="entry name" value="Schlafen_AlbA_2_dom"/>
</dbReference>
<dbReference type="Proteomes" id="UP000266292">
    <property type="component" value="Plasmid unnamed"/>
</dbReference>
<dbReference type="KEGG" id="pact:CA264_20755"/>